<evidence type="ECO:0000313" key="5">
    <source>
        <dbReference type="EMBL" id="JAS17414.1"/>
    </source>
</evidence>
<keyword evidence="2" id="KW-0175">Coiled coil</keyword>
<evidence type="ECO:0000256" key="1">
    <source>
        <dbReference type="ARBA" id="ARBA00006505"/>
    </source>
</evidence>
<dbReference type="InterPro" id="IPR040065">
    <property type="entry name" value="LZIC"/>
</dbReference>
<feature type="coiled-coil region" evidence="2">
    <location>
        <begin position="6"/>
        <end position="59"/>
    </location>
</feature>
<evidence type="ECO:0000313" key="4">
    <source>
        <dbReference type="EMBL" id="JAS10431.1"/>
    </source>
</evidence>
<sequence>MGSKGQEETKKLKKNLEEQLERLIQQLADLEECKEDMDLEEYEESKADTMDQLEELNKSLSKYLSGDITLVDELSTMQLATQAAISAAFQTPAVIRMFARREPQELRNRLCEIDRDIKLGRLSEIKVRREKVEILSALRHFSEKLSSAELQYLNENSNTKPNISGANFHFVKVSEESEIGEKALDLASNDVLSAQSNS</sequence>
<evidence type="ECO:0000259" key="3">
    <source>
        <dbReference type="Pfam" id="PF06384"/>
    </source>
</evidence>
<dbReference type="PANTHER" id="PTHR16505">
    <property type="entry name" value="PROTEIN LZIC"/>
    <property type="match status" value="1"/>
</dbReference>
<dbReference type="GO" id="GO:0008013">
    <property type="term" value="F:beta-catenin binding"/>
    <property type="evidence" value="ECO:0007669"/>
    <property type="project" value="InterPro"/>
</dbReference>
<dbReference type="Gene3D" id="1.10.10.490">
    <property type="entry name" value="Beta-catenin-interacting ICAT"/>
    <property type="match status" value="1"/>
</dbReference>
<dbReference type="InterPro" id="IPR036911">
    <property type="entry name" value="ICAT_sf"/>
</dbReference>
<feature type="domain" description="Beta-catenin-interacting ICAT" evidence="3">
    <location>
        <begin position="113"/>
        <end position="192"/>
    </location>
</feature>
<protein>
    <recommendedName>
        <fullName evidence="3">Beta-catenin-interacting ICAT domain-containing protein</fullName>
    </recommendedName>
</protein>
<name>A0A1B6CAE9_9HEMI</name>
<gene>
    <name evidence="5" type="ORF">g.1740</name>
    <name evidence="4" type="ORF">g.1741</name>
</gene>
<dbReference type="Pfam" id="PF06384">
    <property type="entry name" value="ICAT"/>
    <property type="match status" value="1"/>
</dbReference>
<dbReference type="EMBL" id="GEDC01026867">
    <property type="protein sequence ID" value="JAS10431.1"/>
    <property type="molecule type" value="Transcribed_RNA"/>
</dbReference>
<accession>A0A1B6CAE9</accession>
<proteinExistence type="inferred from homology"/>
<comment type="similarity">
    <text evidence="1">Belongs to the CTNNBIP1 family.</text>
</comment>
<dbReference type="InterPro" id="IPR009428">
    <property type="entry name" value="ICAT_dom"/>
</dbReference>
<dbReference type="PANTHER" id="PTHR16505:SF8">
    <property type="entry name" value="PROTEIN LZIC"/>
    <property type="match status" value="1"/>
</dbReference>
<organism evidence="4">
    <name type="scientific">Clastoptera arizonana</name>
    <name type="common">Arizona spittle bug</name>
    <dbReference type="NCBI Taxonomy" id="38151"/>
    <lineage>
        <taxon>Eukaryota</taxon>
        <taxon>Metazoa</taxon>
        <taxon>Ecdysozoa</taxon>
        <taxon>Arthropoda</taxon>
        <taxon>Hexapoda</taxon>
        <taxon>Insecta</taxon>
        <taxon>Pterygota</taxon>
        <taxon>Neoptera</taxon>
        <taxon>Paraneoptera</taxon>
        <taxon>Hemiptera</taxon>
        <taxon>Auchenorrhyncha</taxon>
        <taxon>Cercopoidea</taxon>
        <taxon>Clastopteridae</taxon>
        <taxon>Clastoptera</taxon>
    </lineage>
</organism>
<dbReference type="AlphaFoldDB" id="A0A1B6CAE9"/>
<dbReference type="EMBL" id="GEDC01019884">
    <property type="protein sequence ID" value="JAS17414.1"/>
    <property type="molecule type" value="Transcribed_RNA"/>
</dbReference>
<reference evidence="4" key="1">
    <citation type="submission" date="2015-12" db="EMBL/GenBank/DDBJ databases">
        <title>De novo transcriptome assembly of four potential Pierce s Disease insect vectors from Arizona vineyards.</title>
        <authorList>
            <person name="Tassone E.E."/>
        </authorList>
    </citation>
    <scope>NUCLEOTIDE SEQUENCE</scope>
</reference>
<evidence type="ECO:0000256" key="2">
    <source>
        <dbReference type="SAM" id="Coils"/>
    </source>
</evidence>